<evidence type="ECO:0000313" key="1">
    <source>
        <dbReference type="EMBL" id="VDN60063.1"/>
    </source>
</evidence>
<sequence>MIEELMKSIDVLKANEDLRSSFDKAIIGDEMTHYQCPANTRHVPTDYHVLLLSLSSLLPTGRFLAENIVAAGIQTGYINEVRRHGRKGSGRPRVLKIRVEDKYMAMSVL</sequence>
<name>A0A0N4UIG5_DRAME</name>
<dbReference type="OrthoDB" id="5859941at2759"/>
<evidence type="ECO:0000313" key="4">
    <source>
        <dbReference type="WBParaSite" id="DME_0000739801-mRNA-1"/>
    </source>
</evidence>
<evidence type="ECO:0000313" key="2">
    <source>
        <dbReference type="Proteomes" id="UP000038040"/>
    </source>
</evidence>
<keyword evidence="3" id="KW-1185">Reference proteome</keyword>
<proteinExistence type="predicted"/>
<organism evidence="2 4">
    <name type="scientific">Dracunculus medinensis</name>
    <name type="common">Guinea worm</name>
    <dbReference type="NCBI Taxonomy" id="318479"/>
    <lineage>
        <taxon>Eukaryota</taxon>
        <taxon>Metazoa</taxon>
        <taxon>Ecdysozoa</taxon>
        <taxon>Nematoda</taxon>
        <taxon>Chromadorea</taxon>
        <taxon>Rhabditida</taxon>
        <taxon>Spirurina</taxon>
        <taxon>Dracunculoidea</taxon>
        <taxon>Dracunculidae</taxon>
        <taxon>Dracunculus</taxon>
    </lineage>
</organism>
<protein>
    <submittedName>
        <fullName evidence="4">Transposase</fullName>
    </submittedName>
</protein>
<dbReference type="Proteomes" id="UP000038040">
    <property type="component" value="Unplaced"/>
</dbReference>
<reference evidence="4" key="1">
    <citation type="submission" date="2017-02" db="UniProtKB">
        <authorList>
            <consortium name="WormBaseParasite"/>
        </authorList>
    </citation>
    <scope>IDENTIFICATION</scope>
</reference>
<dbReference type="WBParaSite" id="DME_0000739801-mRNA-1">
    <property type="protein sequence ID" value="DME_0000739801-mRNA-1"/>
    <property type="gene ID" value="DME_0000739801"/>
</dbReference>
<evidence type="ECO:0000313" key="3">
    <source>
        <dbReference type="Proteomes" id="UP000274756"/>
    </source>
</evidence>
<dbReference type="EMBL" id="UYYG01001200">
    <property type="protein sequence ID" value="VDN60063.1"/>
    <property type="molecule type" value="Genomic_DNA"/>
</dbReference>
<accession>A0A0N4UIG5</accession>
<reference evidence="1 3" key="2">
    <citation type="submission" date="2018-11" db="EMBL/GenBank/DDBJ databases">
        <authorList>
            <consortium name="Pathogen Informatics"/>
        </authorList>
    </citation>
    <scope>NUCLEOTIDE SEQUENCE [LARGE SCALE GENOMIC DNA]</scope>
</reference>
<dbReference type="AlphaFoldDB" id="A0A0N4UIG5"/>
<gene>
    <name evidence="1" type="ORF">DME_LOCUS10036</name>
</gene>
<dbReference type="Proteomes" id="UP000274756">
    <property type="component" value="Unassembled WGS sequence"/>
</dbReference>